<reference evidence="2" key="1">
    <citation type="submission" date="2013-09" db="EMBL/GenBank/DDBJ databases">
        <title>Complete nucleotide sequence of Streptomyces linear plasmid pFRL6.</title>
        <authorList>
            <person name="Chen Z."/>
            <person name="Fang P."/>
            <person name="Qin Z."/>
        </authorList>
    </citation>
    <scope>NUCLEOTIDE SEQUENCE</scope>
    <source>
        <plasmid evidence="2">pFRL6</plasmid>
    </source>
</reference>
<accession>V9Z6H4</accession>
<evidence type="ECO:0000313" key="2">
    <source>
        <dbReference type="EMBL" id="AHE40137.1"/>
    </source>
</evidence>
<feature type="compositionally biased region" description="Low complexity" evidence="1">
    <location>
        <begin position="107"/>
        <end position="121"/>
    </location>
</feature>
<proteinExistence type="predicted"/>
<feature type="region of interest" description="Disordered" evidence="1">
    <location>
        <begin position="339"/>
        <end position="378"/>
    </location>
</feature>
<evidence type="ECO:0000256" key="1">
    <source>
        <dbReference type="SAM" id="MobiDB-lite"/>
    </source>
</evidence>
<feature type="compositionally biased region" description="Low complexity" evidence="1">
    <location>
        <begin position="339"/>
        <end position="353"/>
    </location>
</feature>
<protein>
    <submittedName>
        <fullName evidence="2">Uncharacterized protein</fullName>
    </submittedName>
</protein>
<sequence>MAVMPQPKSPAVAIARVLRRLGLSQGRGKDFRVKGFYRGGERLHTFVVLYTRGAHETVAAQADAIEQAPELGGFAFTVSVRYSGGHPVTSIRNGACERVREQPPAPADAGEGADTAEPADGTGPLETAPVTSWRERWRREEQAKELGWSAQHAEAVRRAAAGELVRDADGIARRITRPGRAGARVAAGRISALEGAGFLATVAAADGSCRIEATADGLRALLVWDSEQPAPVAYSRKQERMPLRPLLYGQEWHRRRDEFLAEEKRRRIEREKWWAEWEVRRAEEEREERRWKAWAAVEGVRYTWRKRPRGWVPTDEQVRLHALDPDVVAELRAEAAQLAAEDAEAAVEPASADTEPEEASDEELASDEEDDGGGELWDGVPGIIAGPGVVLPGMHVEFMPEHRPGPRTRHAFAGEIVSVGATHVRWRPYAWHQDLRTPLEQMRINAVMHVNQAEDVRRSNAALAAGRALPQWPEWCRWSLARHLRHAAR</sequence>
<organism evidence="2">
    <name type="scientific">Streptomyces sp. F12</name>
    <dbReference type="NCBI Taxonomy" id="1436084"/>
    <lineage>
        <taxon>Bacteria</taxon>
        <taxon>Bacillati</taxon>
        <taxon>Actinomycetota</taxon>
        <taxon>Actinomycetes</taxon>
        <taxon>Kitasatosporales</taxon>
        <taxon>Streptomycetaceae</taxon>
        <taxon>Streptomyces</taxon>
    </lineage>
</organism>
<name>V9Z6H4_9ACTN</name>
<keyword evidence="2" id="KW-0614">Plasmid</keyword>
<geneLocation type="plasmid" evidence="2">
    <name>pFRL6</name>
</geneLocation>
<feature type="region of interest" description="Disordered" evidence="1">
    <location>
        <begin position="100"/>
        <end position="135"/>
    </location>
</feature>
<feature type="compositionally biased region" description="Acidic residues" evidence="1">
    <location>
        <begin position="354"/>
        <end position="373"/>
    </location>
</feature>
<dbReference type="EMBL" id="KF602051">
    <property type="protein sequence ID" value="AHE40137.1"/>
    <property type="molecule type" value="Genomic_DNA"/>
</dbReference>
<dbReference type="AlphaFoldDB" id="V9Z6H4"/>
<gene>
    <name evidence="2" type="ORF">pFRL6_50</name>
</gene>